<dbReference type="Gene3D" id="3.30.1360.230">
    <property type="entry name" value="Sufu, C-terminal domain"/>
    <property type="match status" value="1"/>
</dbReference>
<dbReference type="InterPro" id="IPR037181">
    <property type="entry name" value="SUFU_N"/>
</dbReference>
<dbReference type="PANTHER" id="PTHR10928">
    <property type="entry name" value="SUPPRESSOR OF FUSED"/>
    <property type="match status" value="1"/>
</dbReference>
<evidence type="ECO:0000313" key="5">
    <source>
        <dbReference type="Proteomes" id="UP000192247"/>
    </source>
</evidence>
<proteinExistence type="predicted"/>
<reference evidence="4 5" key="1">
    <citation type="journal article" date="2017" name="Gigascience">
        <title>Draft genome of the honey bee ectoparasitic mite, Tropilaelaps mercedesae, is shaped by the parasitic life history.</title>
        <authorList>
            <person name="Dong X."/>
            <person name="Armstrong S.D."/>
            <person name="Xia D."/>
            <person name="Makepeace B.L."/>
            <person name="Darby A.C."/>
            <person name="Kadowaki T."/>
        </authorList>
    </citation>
    <scope>NUCLEOTIDE SEQUENCE [LARGE SCALE GENOMIC DNA]</scope>
    <source>
        <strain evidence="4">Wuxi-XJTLU</strain>
    </source>
</reference>
<dbReference type="InterPro" id="IPR007768">
    <property type="entry name" value="Suppressor_of_fused"/>
</dbReference>
<feature type="domain" description="Suppressor of fused-like" evidence="2">
    <location>
        <begin position="53"/>
        <end position="229"/>
    </location>
</feature>
<evidence type="ECO:0000313" key="4">
    <source>
        <dbReference type="EMBL" id="OQR71854.1"/>
    </source>
</evidence>
<dbReference type="PANTHER" id="PTHR10928:SF2">
    <property type="entry name" value="SUPPRESSOR OF FUSED HOMOLOG"/>
    <property type="match status" value="1"/>
</dbReference>
<dbReference type="FunCoup" id="A0A1V9XE95">
    <property type="interactions" value="700"/>
</dbReference>
<dbReference type="InParanoid" id="A0A1V9XE95"/>
<evidence type="ECO:0000256" key="1">
    <source>
        <dbReference type="SAM" id="MobiDB-lite"/>
    </source>
</evidence>
<dbReference type="SUPFAM" id="SSF103359">
    <property type="entry name" value="Suppressor of Fused, N-terminal domain"/>
    <property type="match status" value="1"/>
</dbReference>
<dbReference type="Pfam" id="PF05076">
    <property type="entry name" value="SUFU"/>
    <property type="match status" value="1"/>
</dbReference>
<dbReference type="PIRSF" id="PIRSF011844">
    <property type="entry name" value="Suppressor_of_fused_protein"/>
    <property type="match status" value="1"/>
</dbReference>
<keyword evidence="5" id="KW-1185">Reference proteome</keyword>
<dbReference type="InterPro" id="IPR020941">
    <property type="entry name" value="SUFU-like_domain"/>
</dbReference>
<dbReference type="Proteomes" id="UP000192247">
    <property type="component" value="Unassembled WGS sequence"/>
</dbReference>
<dbReference type="InterPro" id="IPR038489">
    <property type="entry name" value="SUFU_C_sf"/>
</dbReference>
<comment type="caution">
    <text evidence="4">The sequence shown here is derived from an EMBL/GenBank/DDBJ whole genome shotgun (WGS) entry which is preliminary data.</text>
</comment>
<dbReference type="InterPro" id="IPR016591">
    <property type="entry name" value="Suppressor_of_fused_euk"/>
</dbReference>
<organism evidence="4 5">
    <name type="scientific">Tropilaelaps mercedesae</name>
    <dbReference type="NCBI Taxonomy" id="418985"/>
    <lineage>
        <taxon>Eukaryota</taxon>
        <taxon>Metazoa</taxon>
        <taxon>Ecdysozoa</taxon>
        <taxon>Arthropoda</taxon>
        <taxon>Chelicerata</taxon>
        <taxon>Arachnida</taxon>
        <taxon>Acari</taxon>
        <taxon>Parasitiformes</taxon>
        <taxon>Mesostigmata</taxon>
        <taxon>Gamasina</taxon>
        <taxon>Dermanyssoidea</taxon>
        <taxon>Laelapidae</taxon>
        <taxon>Tropilaelaps</taxon>
    </lineage>
</organism>
<evidence type="ECO:0000259" key="3">
    <source>
        <dbReference type="Pfam" id="PF12470"/>
    </source>
</evidence>
<feature type="region of interest" description="Disordered" evidence="1">
    <location>
        <begin position="277"/>
        <end position="309"/>
    </location>
</feature>
<dbReference type="Pfam" id="PF12470">
    <property type="entry name" value="SUFU_C"/>
    <property type="match status" value="1"/>
</dbReference>
<gene>
    <name evidence="4" type="ORF">BIW11_10734</name>
</gene>
<dbReference type="GO" id="GO:0005737">
    <property type="term" value="C:cytoplasm"/>
    <property type="evidence" value="ECO:0007669"/>
    <property type="project" value="TreeGrafter"/>
</dbReference>
<dbReference type="EMBL" id="MNPL01013329">
    <property type="protein sequence ID" value="OQR71854.1"/>
    <property type="molecule type" value="Genomic_DNA"/>
</dbReference>
<dbReference type="InterPro" id="IPR024314">
    <property type="entry name" value="SUFU_C"/>
</dbReference>
<sequence length="445" mass="48541">MAQTSVGVGMSFLSGISVIPAGLQALYTACGALYADQPNPLQVAAVVKYWLGGPDPLDYISMYSHAGDPTQGIPAHWHYVSFGLSDLHGDGRVHDVSGPDSPSGFGFELTFRLRKEERDTAPPTWPAAVMQGLAKYVFQSDNLFCDGDHVSWHCPLDNSESRIQHMLMTSDPQLGTVATPFGDVQFMQLVGVCSEELKAAQHWNGKGFLQLMKGVNGAGGPWLITDMRRGESVFELDADVEEAVQMGISQEGSDLSGVSAKLSWSEEVLDQKVKELEAQENVPESNAGDSSPIGDRGNSRESPGVLNDVGGRPVEDYCLEDGMPAPTKKLKALHLQINLEAGLLLPLMLKGRLKHGRHFTYKSAMNSSALTFVVPSVQGSFVSEESPFAVQGQWCQALIQEDLVEDMIEDLDHLTKDDPETLELPRTYNFPHHHLAITLLPEENL</sequence>
<feature type="domain" description="Suppressor of fused C-terminal" evidence="3">
    <location>
        <begin position="243"/>
        <end position="438"/>
    </location>
</feature>
<protein>
    <submittedName>
        <fullName evidence="4">Suppressor of fused-like</fullName>
    </submittedName>
</protein>
<dbReference type="GO" id="GO:0005634">
    <property type="term" value="C:nucleus"/>
    <property type="evidence" value="ECO:0007669"/>
    <property type="project" value="TreeGrafter"/>
</dbReference>
<dbReference type="STRING" id="418985.A0A1V9XE95"/>
<dbReference type="OrthoDB" id="10038834at2759"/>
<accession>A0A1V9XE95</accession>
<evidence type="ECO:0000259" key="2">
    <source>
        <dbReference type="Pfam" id="PF05076"/>
    </source>
</evidence>
<name>A0A1V9XE95_9ACAR</name>
<dbReference type="AlphaFoldDB" id="A0A1V9XE95"/>